<protein>
    <submittedName>
        <fullName evidence="3">Exopolyphosphatase</fullName>
    </submittedName>
</protein>
<dbReference type="PANTHER" id="PTHR30005:SF0">
    <property type="entry name" value="RETROGRADE REGULATION PROTEIN 2"/>
    <property type="match status" value="1"/>
</dbReference>
<gene>
    <name evidence="3" type="ORF">HX900_04820</name>
</gene>
<feature type="compositionally biased region" description="Basic residues" evidence="1">
    <location>
        <begin position="22"/>
        <end position="35"/>
    </location>
</feature>
<dbReference type="Gene3D" id="3.30.420.150">
    <property type="entry name" value="Exopolyphosphatase. Domain 2"/>
    <property type="match status" value="1"/>
</dbReference>
<dbReference type="InterPro" id="IPR043129">
    <property type="entry name" value="ATPase_NBD"/>
</dbReference>
<feature type="compositionally biased region" description="Basic residues" evidence="1">
    <location>
        <begin position="111"/>
        <end position="123"/>
    </location>
</feature>
<dbReference type="PANTHER" id="PTHR30005">
    <property type="entry name" value="EXOPOLYPHOSPHATASE"/>
    <property type="match status" value="1"/>
</dbReference>
<feature type="compositionally biased region" description="Basic and acidic residues" evidence="1">
    <location>
        <begin position="141"/>
        <end position="154"/>
    </location>
</feature>
<dbReference type="SUPFAM" id="SSF53067">
    <property type="entry name" value="Actin-like ATPase domain"/>
    <property type="match status" value="2"/>
</dbReference>
<dbReference type="InterPro" id="IPR003695">
    <property type="entry name" value="Ppx_GppA_N"/>
</dbReference>
<comment type="caution">
    <text evidence="3">The sequence shown here is derived from an EMBL/GenBank/DDBJ whole genome shotgun (WGS) entry which is preliminary data.</text>
</comment>
<dbReference type="AlphaFoldDB" id="A0A7Z0RF61"/>
<accession>A0A7Z0RF61</accession>
<feature type="region of interest" description="Disordered" evidence="1">
    <location>
        <begin position="1"/>
        <end position="181"/>
    </location>
</feature>
<evidence type="ECO:0000313" key="4">
    <source>
        <dbReference type="Proteomes" id="UP000532162"/>
    </source>
</evidence>
<evidence type="ECO:0000313" key="3">
    <source>
        <dbReference type="EMBL" id="NZD60440.1"/>
    </source>
</evidence>
<dbReference type="CDD" id="cd24054">
    <property type="entry name" value="ASKHA_NBD_AaPPX-GppA_MtPPX2-like"/>
    <property type="match status" value="1"/>
</dbReference>
<dbReference type="Gene3D" id="3.30.420.40">
    <property type="match status" value="1"/>
</dbReference>
<feature type="compositionally biased region" description="Basic residues" evidence="1">
    <location>
        <begin position="67"/>
        <end position="77"/>
    </location>
</feature>
<dbReference type="GO" id="GO:0016462">
    <property type="term" value="F:pyrophosphatase activity"/>
    <property type="evidence" value="ECO:0007669"/>
    <property type="project" value="TreeGrafter"/>
</dbReference>
<evidence type="ECO:0000256" key="1">
    <source>
        <dbReference type="SAM" id="MobiDB-lite"/>
    </source>
</evidence>
<name>A0A7Z0RF61_9HYPH</name>
<feature type="domain" description="Ppx/GppA phosphatase N-terminal" evidence="2">
    <location>
        <begin position="210"/>
        <end position="503"/>
    </location>
</feature>
<dbReference type="InterPro" id="IPR050273">
    <property type="entry name" value="GppA/Ppx_hydrolase"/>
</dbReference>
<sequence>MEDPEGGAKLQFDGASAAGRKDGKKSRRRKGKRGGQSRNAAHPASHEPSGGAGQPARPIEDAAGNPARKRKRRRRGGHGAAQEGLPHPQTMDQTAGAGNIARSDGDSAPSRRNRRKHRGKRGLQGRPLTSTKPSGAQQQESRAEETVLRAELRETLNGASANRRGRQESHSSSGQGDRQTGEHMWPEELYAALDLGTNNCRLLIAQPTRPGQFRVVDAFSRIVRLGEGLAASGRLSDEAMERAIEALRICASKLRSREIRRMRLIATEACRQAVNGEEFLSRVVAETGLALEIIDRETEARLAVSGCSSLVGRETRSVVLFDIGGGSSEIAVIRIGDNRFSRLANHITHWTSLPVGVVTLSERHGGHDVTPEAFEGMVREVEGMLGRFDCPEIEVAQTGDFHLIGTSGTVTTLAGVHLDLPRYDRRKVDGIWLSDDEVSSMQAKLLSWDFASRAANPCIGPDRADLVLAGCAILEAIRRRWPSPRMRVADRGLREGLLTDMMADDGVWRRNRNRRGQRVRS</sequence>
<reference evidence="3 4" key="1">
    <citation type="submission" date="2020-07" db="EMBL/GenBank/DDBJ databases">
        <authorList>
            <person name="Sun Q."/>
        </authorList>
    </citation>
    <scope>NUCLEOTIDE SEQUENCE [LARGE SCALE GENOMIC DNA]</scope>
    <source>
        <strain evidence="3 4">WYCCWR 11290</strain>
    </source>
</reference>
<organism evidence="3 4">
    <name type="scientific">Rhizobium changzhiense</name>
    <dbReference type="NCBI Taxonomy" id="2692317"/>
    <lineage>
        <taxon>Bacteria</taxon>
        <taxon>Pseudomonadati</taxon>
        <taxon>Pseudomonadota</taxon>
        <taxon>Alphaproteobacteria</taxon>
        <taxon>Hyphomicrobiales</taxon>
        <taxon>Rhizobiaceae</taxon>
        <taxon>Rhizobium/Agrobacterium group</taxon>
        <taxon>Rhizobium</taxon>
    </lineage>
</organism>
<feature type="compositionally biased region" description="Polar residues" evidence="1">
    <location>
        <begin position="127"/>
        <end position="140"/>
    </location>
</feature>
<proteinExistence type="predicted"/>
<dbReference type="RefSeq" id="WP_180693716.1">
    <property type="nucleotide sequence ID" value="NZ_JACCPJ010000001.1"/>
</dbReference>
<dbReference type="Proteomes" id="UP000532162">
    <property type="component" value="Unassembled WGS sequence"/>
</dbReference>
<dbReference type="EMBL" id="JACCPJ010000001">
    <property type="protein sequence ID" value="NZD60440.1"/>
    <property type="molecule type" value="Genomic_DNA"/>
</dbReference>
<dbReference type="Pfam" id="PF02541">
    <property type="entry name" value="Ppx-GppA"/>
    <property type="match status" value="1"/>
</dbReference>
<evidence type="ECO:0000259" key="2">
    <source>
        <dbReference type="Pfam" id="PF02541"/>
    </source>
</evidence>